<name>A0AAF5PJG4_WUCBA</name>
<reference evidence="1" key="1">
    <citation type="submission" date="2015-03" db="EMBL/GenBank/DDBJ databases">
        <title>Wuchereria bancrofti Genome Sequencing Papua New Guinea Strain.</title>
        <authorList>
            <person name="Small S.T."/>
            <person name="Serre D."/>
            <person name="Zimmerman P.A."/>
        </authorList>
    </citation>
    <scope>NUCLEOTIDE SEQUENCE [LARGE SCALE GENOMIC DNA]</scope>
    <source>
        <strain evidence="1">pt0022</strain>
    </source>
</reference>
<organism evidence="1 2">
    <name type="scientific">Wuchereria bancrofti</name>
    <dbReference type="NCBI Taxonomy" id="6293"/>
    <lineage>
        <taxon>Eukaryota</taxon>
        <taxon>Metazoa</taxon>
        <taxon>Ecdysozoa</taxon>
        <taxon>Nematoda</taxon>
        <taxon>Chromadorea</taxon>
        <taxon>Rhabditida</taxon>
        <taxon>Spirurina</taxon>
        <taxon>Spiruromorpha</taxon>
        <taxon>Filarioidea</taxon>
        <taxon>Onchocercidae</taxon>
        <taxon>Wuchereria</taxon>
    </lineage>
</organism>
<proteinExistence type="predicted"/>
<dbReference type="Proteomes" id="UP000093561">
    <property type="component" value="Unassembled WGS sequence"/>
</dbReference>
<dbReference type="WBParaSite" id="mrna-Wban_01443">
    <property type="protein sequence ID" value="mrna-Wban_01443"/>
    <property type="gene ID" value="Wban_01443"/>
</dbReference>
<evidence type="ECO:0000313" key="1">
    <source>
        <dbReference type="Proteomes" id="UP000093561"/>
    </source>
</evidence>
<reference evidence="1" key="2">
    <citation type="journal article" date="2016" name="Mol. Ecol.">
        <title>Population genomics of the filarial nematode parasite Wuchereria bancrofti from mosquitoes.</title>
        <authorList>
            <person name="Small S.T."/>
            <person name="Reimer L.J."/>
            <person name="Tisch D.J."/>
            <person name="King C.L."/>
            <person name="Christensen B.M."/>
            <person name="Siba P.M."/>
            <person name="Kazura J.W."/>
            <person name="Serre D."/>
            <person name="Zimmerman P.A."/>
        </authorList>
    </citation>
    <scope>NUCLEOTIDE SEQUENCE</scope>
    <source>
        <strain evidence="1">pt0022</strain>
    </source>
</reference>
<dbReference type="AlphaFoldDB" id="A0AAF5PJG4"/>
<protein>
    <submittedName>
        <fullName evidence="2">LITAF domain-containing protein</fullName>
    </submittedName>
</protein>
<accession>A0AAF5PJG4</accession>
<sequence length="78" mass="8732">MVTRVRRVAYGFYCVVGYTGYDTIPDEQTLFCPDCLSMNPEATYSVNKSVRGSRVSVAVGVVLVHLHYGDVRYSAMME</sequence>
<reference evidence="2" key="3">
    <citation type="submission" date="2024-02" db="UniProtKB">
        <authorList>
            <consortium name="WormBaseParasite"/>
        </authorList>
    </citation>
    <scope>IDENTIFICATION</scope>
    <source>
        <strain evidence="2">pt0022</strain>
    </source>
</reference>
<evidence type="ECO:0000313" key="2">
    <source>
        <dbReference type="WBParaSite" id="mrna-Wban_01443"/>
    </source>
</evidence>